<proteinExistence type="predicted"/>
<dbReference type="PANTHER" id="PTHR30217:SF10">
    <property type="entry name" value="23S RRNA 5-HYDROXYCYTIDINE C2501 SYNTHASE"/>
    <property type="match status" value="1"/>
</dbReference>
<dbReference type="InterPro" id="IPR020988">
    <property type="entry name" value="Pept_U32_collagenase"/>
</dbReference>
<organism evidence="2 3">
    <name type="scientific">Lachnospira eligens (strain ATCC 27750 / DSM 3376 / VPI C15-48 / C15-B4)</name>
    <name type="common">Eubacterium eligens</name>
    <dbReference type="NCBI Taxonomy" id="515620"/>
    <lineage>
        <taxon>Bacteria</taxon>
        <taxon>Bacillati</taxon>
        <taxon>Bacillota</taxon>
        <taxon>Clostridia</taxon>
        <taxon>Lachnospirales</taxon>
        <taxon>Lachnospiraceae</taxon>
        <taxon>Lachnospira</taxon>
    </lineage>
</organism>
<dbReference type="HOGENOM" id="CLU_011540_4_1_9"/>
<dbReference type="AlphaFoldDB" id="C4Z033"/>
<name>C4Z033_LACE2</name>
<sequence length="811" mass="91652">MHLQQPFNLKAVTTMNVDKRKTQVEVLAPAGSLDIMKAVVAAGADAIYLGGNMFGARAFANNFNDEELICAIEYAHLFGRKVYLTVNTLLKSREIENSLIEYLIPFYEAGLDAVIVQDMGVFNLIRKHFPDMDIHASTQMTQTGVYGSRLLKELGATRIVTSREMNLQEIKQLHERLDVEIESFVHGALCYCYSGQCLLSSFNGGRSGNRGRCAQPCRMPYDVYDNGEKINNRNNSYALSPKDMCALQILPDVIESGVYSLKIEGRMKNVTYAAMVTHIYRKYVDMYLEKGRKGFRVDKQDIDDLSDIYNRGAFTSGYYDSVKGKKMMSLGRPNHMGTECLKVVSNKAGRITFKALKNVNKGDVFEIDKEHSFESGADVAAGQTFVVNLPKKYPLYEGRIVNRMNNAKIKAYVADNYVGTTPKLHVDMKLIVRKNENISLTVMYDGIEKTCTGEIVTEAQNRPASEEELVKNLKKTGDTCFVVEDAEVQLDDGMFVPVGWIKELRRNVLEQLETHLKHGLVRTYNKPECAETDDKKEADDNNYQVRKAAYLHDIKQVKEAASVSGVESIYLDYKMFYMNDENSLKEAVKHCQSHEIYVYMFLPHILKAEKYDKFKCLCEKASDCGIDRFVCRNIEQIGFLGSDNWKKLSDKVHIITDSSIYIFNTFAKDELRRLCSNAGVILDRMTLPLELTDKEMKPVIGSDTELVVYGDVPLMVSEQCVRRTYGRCDGSWGSINITGPKGSSYTVESMCEFCYSVMNGEKLNLTKENPEESMNCVIRYEFDERAADDIQLVMTDGVCGGTTGHFHQAID</sequence>
<dbReference type="PANTHER" id="PTHR30217">
    <property type="entry name" value="PEPTIDASE U32 FAMILY"/>
    <property type="match status" value="1"/>
</dbReference>
<dbReference type="InterPro" id="IPR001539">
    <property type="entry name" value="Peptidase_U32"/>
</dbReference>
<evidence type="ECO:0000313" key="2">
    <source>
        <dbReference type="EMBL" id="ACR71946.1"/>
    </source>
</evidence>
<protein>
    <submittedName>
        <fullName evidence="2">Putative protease</fullName>
    </submittedName>
</protein>
<dbReference type="Proteomes" id="UP000001476">
    <property type="component" value="Chromosome"/>
</dbReference>
<keyword evidence="2" id="KW-0378">Hydrolase</keyword>
<dbReference type="PROSITE" id="PS01276">
    <property type="entry name" value="PEPTIDASE_U32"/>
    <property type="match status" value="1"/>
</dbReference>
<dbReference type="GO" id="GO:0008233">
    <property type="term" value="F:peptidase activity"/>
    <property type="evidence" value="ECO:0007669"/>
    <property type="project" value="UniProtKB-KW"/>
</dbReference>
<keyword evidence="2" id="KW-0645">Protease</keyword>
<dbReference type="KEGG" id="eel:EUBELI_00945"/>
<evidence type="ECO:0000313" key="3">
    <source>
        <dbReference type="Proteomes" id="UP000001476"/>
    </source>
</evidence>
<dbReference type="Pfam" id="PF01136">
    <property type="entry name" value="Peptidase_U32"/>
    <property type="match status" value="1"/>
</dbReference>
<keyword evidence="3" id="KW-1185">Reference proteome</keyword>
<dbReference type="STRING" id="515620.EUBELI_00945"/>
<accession>C4Z033</accession>
<dbReference type="GO" id="GO:0006508">
    <property type="term" value="P:proteolysis"/>
    <property type="evidence" value="ECO:0007669"/>
    <property type="project" value="UniProtKB-KW"/>
</dbReference>
<dbReference type="eggNOG" id="COG0826">
    <property type="taxonomic scope" value="Bacteria"/>
</dbReference>
<dbReference type="Pfam" id="PF12392">
    <property type="entry name" value="DUF3656"/>
    <property type="match status" value="1"/>
</dbReference>
<gene>
    <name evidence="2" type="ordered locus">EUBELI_00945</name>
</gene>
<dbReference type="InterPro" id="IPR051454">
    <property type="entry name" value="RNA/ubiquinone_mod_enzymes"/>
</dbReference>
<dbReference type="EMBL" id="CP001104">
    <property type="protein sequence ID" value="ACR71946.1"/>
    <property type="molecule type" value="Genomic_DNA"/>
</dbReference>
<evidence type="ECO:0000259" key="1">
    <source>
        <dbReference type="Pfam" id="PF12392"/>
    </source>
</evidence>
<feature type="domain" description="Peptidase U32 collagenase" evidence="1">
    <location>
        <begin position="401"/>
        <end position="515"/>
    </location>
</feature>
<reference evidence="2 3" key="1">
    <citation type="journal article" date="2009" name="Proc. Natl. Acad. Sci. U.S.A.">
        <title>Characterizing a model human gut microbiota composed of members of its two dominant bacterial phyla.</title>
        <authorList>
            <person name="Mahowald M.A."/>
            <person name="Rey F.E."/>
            <person name="Seedorf H."/>
            <person name="Turnbaugh P.J."/>
            <person name="Fulton R.S."/>
            <person name="Wollam A."/>
            <person name="Shah N."/>
            <person name="Wang C."/>
            <person name="Magrini V."/>
            <person name="Wilson R.K."/>
            <person name="Cantarel B.L."/>
            <person name="Coutinho P.M."/>
            <person name="Henrissat B."/>
            <person name="Crock L.W."/>
            <person name="Russell A."/>
            <person name="Verberkmoes N.C."/>
            <person name="Hettich R.L."/>
            <person name="Gordon J.I."/>
        </authorList>
    </citation>
    <scope>NUCLEOTIDE SEQUENCE [LARGE SCALE GENOMIC DNA]</scope>
    <source>
        <strain evidence="3">ATCC 27750 / DSM 3376 / VPI C15-48 / C15-B4</strain>
    </source>
</reference>